<comment type="caution">
    <text evidence="1">The sequence shown here is derived from an EMBL/GenBank/DDBJ whole genome shotgun (WGS) entry which is preliminary data.</text>
</comment>
<dbReference type="InterPro" id="IPR046179">
    <property type="entry name" value="DUF6188"/>
</dbReference>
<proteinExistence type="predicted"/>
<name>A0A6P2BTM4_9ACTN</name>
<gene>
    <name evidence="1" type="ORF">EAS64_30045</name>
</gene>
<dbReference type="Proteomes" id="UP000460272">
    <property type="component" value="Unassembled WGS sequence"/>
</dbReference>
<protein>
    <submittedName>
        <fullName evidence="1">Uncharacterized protein</fullName>
    </submittedName>
</protein>
<dbReference type="Pfam" id="PF19686">
    <property type="entry name" value="DUF6188"/>
    <property type="match status" value="1"/>
</dbReference>
<evidence type="ECO:0000313" key="2">
    <source>
        <dbReference type="Proteomes" id="UP000460272"/>
    </source>
</evidence>
<dbReference type="AlphaFoldDB" id="A0A6P2BTM4"/>
<sequence length="162" mass="18214">MLLKYQRDRRMYEWIKRHRSRQAGGIAVQTPASLIGSQVFQIKFDYQTHLELLHQADNGSIRVHLDLVIFSPFVLRSSDGTIHNLNPQTSRTTLAPVIDLRGGTITSVTVDGDETVEHDSNGNPINALGTLTVDFADGAQITVPAVADPYYESWDLNYREYL</sequence>
<keyword evidence="2" id="KW-1185">Reference proteome</keyword>
<reference evidence="1 2" key="1">
    <citation type="submission" date="2018-11" db="EMBL/GenBank/DDBJ databases">
        <title>Trebonia kvetii gen.nov., sp.nov., a novel acidophilic actinobacterium, and proposal of the new actinobacterial family Treboniaceae fam. nov.</title>
        <authorList>
            <person name="Rapoport D."/>
            <person name="Sagova-Mareckova M."/>
            <person name="Sedlacek I."/>
            <person name="Provaznik J."/>
            <person name="Kralova S."/>
            <person name="Pavlinic D."/>
            <person name="Benes V."/>
            <person name="Kopecky J."/>
        </authorList>
    </citation>
    <scope>NUCLEOTIDE SEQUENCE [LARGE SCALE GENOMIC DNA]</scope>
    <source>
        <strain evidence="1 2">15Tr583</strain>
    </source>
</reference>
<dbReference type="EMBL" id="RPFW01000006">
    <property type="protein sequence ID" value="TVZ01711.1"/>
    <property type="molecule type" value="Genomic_DNA"/>
</dbReference>
<dbReference type="RefSeq" id="WP_145858523.1">
    <property type="nucleotide sequence ID" value="NZ_RPFW01000006.1"/>
</dbReference>
<evidence type="ECO:0000313" key="1">
    <source>
        <dbReference type="EMBL" id="TVZ01711.1"/>
    </source>
</evidence>
<organism evidence="1 2">
    <name type="scientific">Trebonia kvetii</name>
    <dbReference type="NCBI Taxonomy" id="2480626"/>
    <lineage>
        <taxon>Bacteria</taxon>
        <taxon>Bacillati</taxon>
        <taxon>Actinomycetota</taxon>
        <taxon>Actinomycetes</taxon>
        <taxon>Streptosporangiales</taxon>
        <taxon>Treboniaceae</taxon>
        <taxon>Trebonia</taxon>
    </lineage>
</organism>
<accession>A0A6P2BTM4</accession>